<accession>A0A227KQ70</accession>
<dbReference type="EMBL" id="NHMP01000002">
    <property type="protein sequence ID" value="OXE50397.1"/>
    <property type="molecule type" value="Genomic_DNA"/>
</dbReference>
<reference evidence="5" key="1">
    <citation type="submission" date="2017-05" db="EMBL/GenBank/DDBJ databases">
        <title>Improved OligoMM genomes.</title>
        <authorList>
            <person name="Garzetti D."/>
        </authorList>
    </citation>
    <scope>NUCLEOTIDE SEQUENCE [LARGE SCALE GENOMIC DNA]</scope>
    <source>
        <strain evidence="5">YL45</strain>
    </source>
</reference>
<dbReference type="AlphaFoldDB" id="A0A227KQ70"/>
<dbReference type="SUPFAM" id="SSF51735">
    <property type="entry name" value="NAD(P)-binding Rossmann-fold domains"/>
    <property type="match status" value="1"/>
</dbReference>
<dbReference type="PANTHER" id="PTHR43000">
    <property type="entry name" value="DTDP-D-GLUCOSE 4,6-DEHYDRATASE-RELATED"/>
    <property type="match status" value="1"/>
</dbReference>
<dbReference type="Gene3D" id="3.90.25.10">
    <property type="entry name" value="UDP-galactose 4-epimerase, domain 1"/>
    <property type="match status" value="1"/>
</dbReference>
<dbReference type="Proteomes" id="UP000214610">
    <property type="component" value="Unassembled WGS sequence"/>
</dbReference>
<comment type="pathway">
    <text evidence="1">Bacterial outer membrane biogenesis; LPS O-antigen biosynthesis.</text>
</comment>
<comment type="similarity">
    <text evidence="2">Belongs to the NAD(P)-dependent epimerase/dehydratase family.</text>
</comment>
<evidence type="ECO:0000313" key="4">
    <source>
        <dbReference type="EMBL" id="OXE50397.1"/>
    </source>
</evidence>
<protein>
    <recommendedName>
        <fullName evidence="3">NAD-dependent epimerase/dehydratase domain-containing protein</fullName>
    </recommendedName>
</protein>
<sequence>MKRVAVFGGAGFIGTNLAYRLIEENRQVYNFDNLSGSGNLLNIADLMQKPHHIFARCDVSHADEVRQALLTAAVDTIFVTIAPRNKSVEDALEGLKTFLDSLTLWRNRFVRNPENAQKIIFLTTRTCKNGFSEKAVQMIDGYASQGLPIITLSVPSVFGPFQQPDSPTPFMIYRAIEGESIPVVPEALIDDPLVSVDDVVSALLYIEENGKLGKHYRLLPPASQLSQLEIANTICDVLNAEVPPPMGKYQALIDELDNPAIQNGISNSWENELIPLQIKNPKEIKAALNDTVKWYLKHPAWYSQSRTRFFDLWQDSNNIFNFSGLQKVS</sequence>
<organism evidence="4 5">
    <name type="scientific">Turicimonas muris</name>
    <dbReference type="NCBI Taxonomy" id="1796652"/>
    <lineage>
        <taxon>Bacteria</taxon>
        <taxon>Pseudomonadati</taxon>
        <taxon>Pseudomonadota</taxon>
        <taxon>Betaproteobacteria</taxon>
        <taxon>Burkholderiales</taxon>
        <taxon>Sutterellaceae</taxon>
        <taxon>Turicimonas</taxon>
    </lineage>
</organism>
<evidence type="ECO:0000313" key="5">
    <source>
        <dbReference type="Proteomes" id="UP000214610"/>
    </source>
</evidence>
<dbReference type="InterPro" id="IPR036291">
    <property type="entry name" value="NAD(P)-bd_dom_sf"/>
</dbReference>
<gene>
    <name evidence="4" type="ORF">ADH67_05300</name>
</gene>
<dbReference type="InterPro" id="IPR001509">
    <property type="entry name" value="Epimerase_deHydtase"/>
</dbReference>
<keyword evidence="5" id="KW-1185">Reference proteome</keyword>
<evidence type="ECO:0000259" key="3">
    <source>
        <dbReference type="Pfam" id="PF01370"/>
    </source>
</evidence>
<dbReference type="GeneID" id="78363686"/>
<dbReference type="Gene3D" id="3.40.50.720">
    <property type="entry name" value="NAD(P)-binding Rossmann-like Domain"/>
    <property type="match status" value="2"/>
</dbReference>
<name>A0A227KQ70_9BURK</name>
<proteinExistence type="inferred from homology"/>
<dbReference type="Pfam" id="PF01370">
    <property type="entry name" value="Epimerase"/>
    <property type="match status" value="2"/>
</dbReference>
<evidence type="ECO:0000256" key="1">
    <source>
        <dbReference type="ARBA" id="ARBA00005125"/>
    </source>
</evidence>
<evidence type="ECO:0000256" key="2">
    <source>
        <dbReference type="ARBA" id="ARBA00007637"/>
    </source>
</evidence>
<comment type="caution">
    <text evidence="4">The sequence shown here is derived from an EMBL/GenBank/DDBJ whole genome shotgun (WGS) entry which is preliminary data.</text>
</comment>
<feature type="domain" description="NAD-dependent epimerase/dehydratase" evidence="3">
    <location>
        <begin position="5"/>
        <end position="92"/>
    </location>
</feature>
<feature type="domain" description="NAD-dependent epimerase/dehydratase" evidence="3">
    <location>
        <begin position="137"/>
        <end position="216"/>
    </location>
</feature>
<dbReference type="RefSeq" id="WP_066592082.1">
    <property type="nucleotide sequence ID" value="NZ_CAJTBZ010000020.1"/>
</dbReference>